<evidence type="ECO:0000256" key="5">
    <source>
        <dbReference type="ARBA" id="ARBA00022448"/>
    </source>
</evidence>
<dbReference type="GO" id="GO:0005829">
    <property type="term" value="C:cytosol"/>
    <property type="evidence" value="ECO:0007669"/>
    <property type="project" value="UniProtKB-SubCell"/>
</dbReference>
<dbReference type="GO" id="GO:0005782">
    <property type="term" value="C:peroxisomal matrix"/>
    <property type="evidence" value="ECO:0007669"/>
    <property type="project" value="UniProtKB-SubCell"/>
</dbReference>
<keyword evidence="21" id="KW-1185">Reference proteome</keyword>
<evidence type="ECO:0000313" key="20">
    <source>
        <dbReference type="Ensembl" id="ENSTNIP00000010850.1"/>
    </source>
</evidence>
<feature type="repeat" description="TPR" evidence="19">
    <location>
        <begin position="519"/>
        <end position="552"/>
    </location>
</feature>
<evidence type="ECO:0000313" key="21">
    <source>
        <dbReference type="Proteomes" id="UP000007303"/>
    </source>
</evidence>
<dbReference type="Ensembl" id="ENSTNIT00000011032.1">
    <property type="protein sequence ID" value="ENSTNIP00000010850.1"/>
    <property type="gene ID" value="ENSTNIG00000008028.1"/>
</dbReference>
<accession>H3CRG6</accession>
<keyword evidence="11" id="KW-0653">Protein transport</keyword>
<organism evidence="20 21">
    <name type="scientific">Tetraodon nigroviridis</name>
    <name type="common">Spotted green pufferfish</name>
    <name type="synonym">Chelonodon nigroviridis</name>
    <dbReference type="NCBI Taxonomy" id="99883"/>
    <lineage>
        <taxon>Eukaryota</taxon>
        <taxon>Metazoa</taxon>
        <taxon>Chordata</taxon>
        <taxon>Craniata</taxon>
        <taxon>Vertebrata</taxon>
        <taxon>Euteleostomi</taxon>
        <taxon>Actinopterygii</taxon>
        <taxon>Neopterygii</taxon>
        <taxon>Teleostei</taxon>
        <taxon>Neoteleostei</taxon>
        <taxon>Acanthomorphata</taxon>
        <taxon>Eupercaria</taxon>
        <taxon>Tetraodontiformes</taxon>
        <taxon>Tetradontoidea</taxon>
        <taxon>Tetraodontidae</taxon>
        <taxon>Tetraodon</taxon>
    </lineage>
</organism>
<dbReference type="InterPro" id="IPR011990">
    <property type="entry name" value="TPR-like_helical_dom_sf"/>
</dbReference>
<protein>
    <recommendedName>
        <fullName evidence="4">Peroxisomal targeting signal 1 receptor</fullName>
    </recommendedName>
    <alternativeName>
        <fullName evidence="15">PTS1-BP</fullName>
    </alternativeName>
    <alternativeName>
        <fullName evidence="16">Peroxin-5</fullName>
    </alternativeName>
</protein>
<dbReference type="InterPro" id="IPR019734">
    <property type="entry name" value="TPR_rpt"/>
</dbReference>
<keyword evidence="12" id="KW-0882">Thioester bond</keyword>
<sequence length="645" mass="71517">MAMRDLVEAECGGANPLMKLTSHMTKEGGAWRHHSTPTIPPTAIEIATEEELVHEFLQAPPRPAHTFDMGQLLEEMQQIDQQSYRQAPQRAPDVAALALSGDWAAEFLSGPESAPAPGLASLGDAADADWTREFIAEAAGSGGAHPGRWAEEYLEQSEEKLWLGDLGDKENECECDRTKEYSPEEELRQTANELVSKVDDPKLQNTECGVVLRFVRQIGEGSVTVENRADKQLTDKAQAAEAQTWASNLHQVSQESAEAWVDQFATSSDFQDAKAAVESDVDFWEKLQQEWEEMAKRDAESHPWLSDYDQLLSSSYDKGYQFEEDNPYLSHPDPLSEGVKRMEAGDIPGAVRFFESAVQKEPDNQLAWQYLGTCQAENEQEFAAISALRRCIELKNDNLTALMALAVSFTNESLHRQACETLRDWLKHNPKYGSVWEQHQRQKDGARGRDNERDRFGSLLPEALFTDVQNLFLQAANSDPAQVDPQLQCGLGVLFNLSGEYDKAVDCFSAALSVTPQDYLLWNKLGATLANGSRSEEAVAAYRRALELQPGFVRSRYNLGISCVNLGAHREAVEHFLEALSLQRQAAGDGGRAARGPGGAAATLMSDNIWSTLRMALSMMGESPLYAAADRRDLDTLLAHFSQRE</sequence>
<evidence type="ECO:0000256" key="15">
    <source>
        <dbReference type="ARBA" id="ARBA00030232"/>
    </source>
</evidence>
<keyword evidence="14" id="KW-0576">Peroxisome</keyword>
<dbReference type="AlphaFoldDB" id="H3CRG6"/>
<dbReference type="Pfam" id="PF13181">
    <property type="entry name" value="TPR_8"/>
    <property type="match status" value="1"/>
</dbReference>
<dbReference type="GO" id="GO:0005052">
    <property type="term" value="F:peroxisome matrix targeting signal-1 binding"/>
    <property type="evidence" value="ECO:0007669"/>
    <property type="project" value="TreeGrafter"/>
</dbReference>
<comment type="function">
    <text evidence="17">In addition to promoting peroxisomal translocation of proteins containing a PTS1 peroxisomal targeting signal, mediates peroxisomal import of proteins containing a C-terminal PTS2-type peroxisomal targeting signal via its interaction with PEX7. Interaction with PEX7 only takes place when PEX7 is associated with cargo proteins containing a PTS2 peroxisomal targeting signal. PEX7 along with PTS2-containing cargo proteins are then translocated through the PEX13-PEX14 docking complex together with PEX5.</text>
</comment>
<evidence type="ECO:0000256" key="19">
    <source>
        <dbReference type="PROSITE-ProRule" id="PRU00339"/>
    </source>
</evidence>
<evidence type="ECO:0000256" key="8">
    <source>
        <dbReference type="ARBA" id="ARBA00022737"/>
    </source>
</evidence>
<evidence type="ECO:0000256" key="3">
    <source>
        <dbReference type="ARBA" id="ARBA00005348"/>
    </source>
</evidence>
<dbReference type="Proteomes" id="UP000007303">
    <property type="component" value="Unassembled WGS sequence"/>
</dbReference>
<dbReference type="GO" id="GO:0016560">
    <property type="term" value="P:protein import into peroxisome matrix, docking"/>
    <property type="evidence" value="ECO:0007669"/>
    <property type="project" value="TreeGrafter"/>
</dbReference>
<keyword evidence="8" id="KW-0677">Repeat</keyword>
<dbReference type="GO" id="GO:0005778">
    <property type="term" value="C:peroxisomal membrane"/>
    <property type="evidence" value="ECO:0007669"/>
    <property type="project" value="TreeGrafter"/>
</dbReference>
<comment type="subcellular location">
    <subcellularLocation>
        <location evidence="2">Cytoplasm</location>
        <location evidence="2">Cytosol</location>
    </subcellularLocation>
    <subcellularLocation>
        <location evidence="1">Peroxisome matrix</location>
    </subcellularLocation>
</comment>
<evidence type="ECO:0000256" key="11">
    <source>
        <dbReference type="ARBA" id="ARBA00022927"/>
    </source>
</evidence>
<keyword evidence="5" id="KW-0813">Transport</keyword>
<evidence type="ECO:0000256" key="9">
    <source>
        <dbReference type="ARBA" id="ARBA00022803"/>
    </source>
</evidence>
<dbReference type="InParanoid" id="H3CRG6"/>
<evidence type="ECO:0000256" key="12">
    <source>
        <dbReference type="ARBA" id="ARBA00022966"/>
    </source>
</evidence>
<dbReference type="InterPro" id="IPR024111">
    <property type="entry name" value="PEX5/PEX5L"/>
</dbReference>
<evidence type="ECO:0000256" key="10">
    <source>
        <dbReference type="ARBA" id="ARBA00022843"/>
    </source>
</evidence>
<evidence type="ECO:0000256" key="16">
    <source>
        <dbReference type="ARBA" id="ARBA00032505"/>
    </source>
</evidence>
<dbReference type="Gene3D" id="1.25.40.10">
    <property type="entry name" value="Tetratricopeptide repeat domain"/>
    <property type="match status" value="1"/>
</dbReference>
<keyword evidence="9 19" id="KW-0802">TPR repeat</keyword>
<keyword evidence="10" id="KW-0832">Ubl conjugation</keyword>
<proteinExistence type="inferred from homology"/>
<name>H3CRG6_TETNG</name>
<dbReference type="HOGENOM" id="CLU_013516_4_0_1"/>
<evidence type="ECO:0000256" key="14">
    <source>
        <dbReference type="ARBA" id="ARBA00023140"/>
    </source>
</evidence>
<dbReference type="Pfam" id="PF13432">
    <property type="entry name" value="TPR_16"/>
    <property type="match status" value="1"/>
</dbReference>
<feature type="repeat" description="TPR" evidence="19">
    <location>
        <begin position="485"/>
        <end position="518"/>
    </location>
</feature>
<dbReference type="OMA" id="NYRMKGP"/>
<comment type="similarity">
    <text evidence="3">Belongs to the peroxisomal targeting signal receptor family.</text>
</comment>
<evidence type="ECO:0000256" key="13">
    <source>
        <dbReference type="ARBA" id="ARBA00023010"/>
    </source>
</evidence>
<evidence type="ECO:0000256" key="17">
    <source>
        <dbReference type="ARBA" id="ARBA00046072"/>
    </source>
</evidence>
<dbReference type="STRING" id="99883.ENSTNIP00000010850"/>
<evidence type="ECO:0000256" key="6">
    <source>
        <dbReference type="ARBA" id="ARBA00022490"/>
    </source>
</evidence>
<keyword evidence="7" id="KW-1017">Isopeptide bond</keyword>
<feature type="repeat" description="TPR" evidence="19">
    <location>
        <begin position="553"/>
        <end position="586"/>
    </location>
</feature>
<dbReference type="PANTHER" id="PTHR10130:SF2">
    <property type="entry name" value="PEROXISOMAL TARGETING SIGNAL 1 RECEPTOR"/>
    <property type="match status" value="1"/>
</dbReference>
<dbReference type="GeneTree" id="ENSGT00940000156605"/>
<dbReference type="PANTHER" id="PTHR10130">
    <property type="entry name" value="PEROXISOMAL TARGETING SIGNAL 1 RECEPTOR PEX5"/>
    <property type="match status" value="1"/>
</dbReference>
<evidence type="ECO:0000256" key="1">
    <source>
        <dbReference type="ARBA" id="ARBA00004253"/>
    </source>
</evidence>
<dbReference type="PROSITE" id="PS50005">
    <property type="entry name" value="TPR"/>
    <property type="match status" value="3"/>
</dbReference>
<dbReference type="FunFam" id="1.25.40.10:FF:000034">
    <property type="entry name" value="Peroxisomal biogenesis factor 5 isoform 1"/>
    <property type="match status" value="1"/>
</dbReference>
<keyword evidence="6" id="KW-0963">Cytoplasm</keyword>
<evidence type="ECO:0000256" key="7">
    <source>
        <dbReference type="ARBA" id="ARBA00022499"/>
    </source>
</evidence>
<dbReference type="SUPFAM" id="SSF48452">
    <property type="entry name" value="TPR-like"/>
    <property type="match status" value="1"/>
</dbReference>
<reference evidence="20" key="3">
    <citation type="submission" date="2025-09" db="UniProtKB">
        <authorList>
            <consortium name="Ensembl"/>
        </authorList>
    </citation>
    <scope>IDENTIFICATION</scope>
</reference>
<evidence type="ECO:0000256" key="2">
    <source>
        <dbReference type="ARBA" id="ARBA00004514"/>
    </source>
</evidence>
<evidence type="ECO:0000256" key="18">
    <source>
        <dbReference type="ARBA" id="ARBA00046106"/>
    </source>
</evidence>
<evidence type="ECO:0000256" key="4">
    <source>
        <dbReference type="ARBA" id="ARBA00018416"/>
    </source>
</evidence>
<reference evidence="20" key="2">
    <citation type="submission" date="2025-08" db="UniProtKB">
        <authorList>
            <consortium name="Ensembl"/>
        </authorList>
    </citation>
    <scope>IDENTIFICATION</scope>
</reference>
<reference evidence="21" key="1">
    <citation type="journal article" date="2004" name="Nature">
        <title>Genome duplication in the teleost fish Tetraodon nigroviridis reveals the early vertebrate proto-karyotype.</title>
        <authorList>
            <person name="Jaillon O."/>
            <person name="Aury J.-M."/>
            <person name="Brunet F."/>
            <person name="Petit J.-L."/>
            <person name="Stange-Thomann N."/>
            <person name="Mauceli E."/>
            <person name="Bouneau L."/>
            <person name="Fischer C."/>
            <person name="Ozouf-Costaz C."/>
            <person name="Bernot A."/>
            <person name="Nicaud S."/>
            <person name="Jaffe D."/>
            <person name="Fisher S."/>
            <person name="Lutfalla G."/>
            <person name="Dossat C."/>
            <person name="Segurens B."/>
            <person name="Dasilva C."/>
            <person name="Salanoubat M."/>
            <person name="Levy M."/>
            <person name="Boudet N."/>
            <person name="Castellano S."/>
            <person name="Anthouard V."/>
            <person name="Jubin C."/>
            <person name="Castelli V."/>
            <person name="Katinka M."/>
            <person name="Vacherie B."/>
            <person name="Biemont C."/>
            <person name="Skalli Z."/>
            <person name="Cattolico L."/>
            <person name="Poulain J."/>
            <person name="De Berardinis V."/>
            <person name="Cruaud C."/>
            <person name="Duprat S."/>
            <person name="Brottier P."/>
            <person name="Coutanceau J.-P."/>
            <person name="Gouzy J."/>
            <person name="Parra G."/>
            <person name="Lardier G."/>
            <person name="Chapple C."/>
            <person name="McKernan K.J."/>
            <person name="McEwan P."/>
            <person name="Bosak S."/>
            <person name="Kellis M."/>
            <person name="Volff J.-N."/>
            <person name="Guigo R."/>
            <person name="Zody M.C."/>
            <person name="Mesirov J."/>
            <person name="Lindblad-Toh K."/>
            <person name="Birren B."/>
            <person name="Nusbaum C."/>
            <person name="Kahn D."/>
            <person name="Robinson-Rechavi M."/>
            <person name="Laudet V."/>
            <person name="Schachter V."/>
            <person name="Quetier F."/>
            <person name="Saurin W."/>
            <person name="Scarpelli C."/>
            <person name="Wincker P."/>
            <person name="Lander E.S."/>
            <person name="Weissenbach J."/>
            <person name="Roest Crollius H."/>
        </authorList>
    </citation>
    <scope>NUCLEOTIDE SEQUENCE [LARGE SCALE GENOMIC DNA]</scope>
</reference>
<comment type="function">
    <text evidence="18">Receptor that mediates peroxisomal import of proteins containing a C-terminal PTS1-type tripeptide peroxisomal targeting signal (SKL-type). Binds to cargo proteins containing a PTS1 peroxisomal targeting signal in the cytosol, and translocates them into the peroxisome matrix by passing through the PEX13-PEX14 docking complex along with cargo proteins. PEX5 receptor is then retrotranslocated into the cytosol, leading to release of bound cargo in the peroxisome matrix, and reset for a subsequent peroxisome import cycle.</text>
</comment>
<dbReference type="SMART" id="SM00028">
    <property type="entry name" value="TPR"/>
    <property type="match status" value="4"/>
</dbReference>
<keyword evidence="13" id="KW-0811">Translocation</keyword>